<comment type="similarity">
    <text evidence="1">Belongs to the Speedy/Ringo family.</text>
</comment>
<evidence type="ECO:0000256" key="1">
    <source>
        <dbReference type="ARBA" id="ARBA00010932"/>
    </source>
</evidence>
<dbReference type="InterPro" id="IPR057742">
    <property type="entry name" value="Speedy_E"/>
</dbReference>
<feature type="compositionally biased region" description="Polar residues" evidence="2">
    <location>
        <begin position="96"/>
        <end position="118"/>
    </location>
</feature>
<feature type="region of interest" description="Disordered" evidence="2">
    <location>
        <begin position="29"/>
        <end position="137"/>
    </location>
</feature>
<dbReference type="PANTHER" id="PTHR31156">
    <property type="entry name" value="WBSCR19-LIKE PROTEIN"/>
    <property type="match status" value="1"/>
</dbReference>
<keyword evidence="3" id="KW-1185">Reference proteome</keyword>
<name>A0ABM1UU54_MICOH</name>
<dbReference type="RefSeq" id="XP_026645516.1">
    <property type="nucleotide sequence ID" value="XM_026789715.1"/>
</dbReference>
<gene>
    <name evidence="4" type="primary">LOC101996193</name>
</gene>
<evidence type="ECO:0000256" key="2">
    <source>
        <dbReference type="SAM" id="MobiDB-lite"/>
    </source>
</evidence>
<proteinExistence type="inferred from homology"/>
<dbReference type="GeneID" id="101996193"/>
<dbReference type="Proteomes" id="UP000694915">
    <property type="component" value="Unplaced"/>
</dbReference>
<evidence type="ECO:0000313" key="4">
    <source>
        <dbReference type="RefSeq" id="XP_026645516.1"/>
    </source>
</evidence>
<evidence type="ECO:0000313" key="3">
    <source>
        <dbReference type="Proteomes" id="UP000694915"/>
    </source>
</evidence>
<feature type="compositionally biased region" description="Low complexity" evidence="2">
    <location>
        <begin position="71"/>
        <end position="88"/>
    </location>
</feature>
<feature type="compositionally biased region" description="Acidic residues" evidence="2">
    <location>
        <begin position="128"/>
        <end position="137"/>
    </location>
</feature>
<protein>
    <submittedName>
        <fullName evidence="4">Speedy protein E4A-like</fullName>
    </submittedName>
</protein>
<reference evidence="4" key="1">
    <citation type="submission" date="2025-08" db="UniProtKB">
        <authorList>
            <consortium name="RefSeq"/>
        </authorList>
    </citation>
    <scope>IDENTIFICATION</scope>
</reference>
<dbReference type="InterPro" id="IPR020984">
    <property type="entry name" value="Speedy"/>
</dbReference>
<feature type="compositionally biased region" description="Polar residues" evidence="2">
    <location>
        <begin position="29"/>
        <end position="47"/>
    </location>
</feature>
<sequence length="301" mass="33930">MSPRIVHAPQSRAAAPLSARPLVASLLGSAQDSVEPSLTQIGRTSASDRPGPASLSRPPNCAHGPHRADSPAAPVLGLRPALPLGPLAADRKTPASALTGSATSKPRAEANSQPLSTSPKRKRNLSSDSEDDLAELLDPEPEPVWSVETLCGLRMTLRRRRASIVRPEHHKVFTRLLEDPVVKKFLAWDKTLRVSDKYLLSMVIAYFSRAGLFSWQYRPIHFFLALYLANDMEEDNQAPKQDIFYFLYGKSYAQRPMFHKLRFQFIRSMGWRIWVSREECEEIQAYNPELWVWVRDRTSLS</sequence>
<dbReference type="Pfam" id="PF11357">
    <property type="entry name" value="Spy1"/>
    <property type="match status" value="1"/>
</dbReference>
<accession>A0ABM1UU54</accession>
<organism evidence="3 4">
    <name type="scientific">Microtus ochrogaster</name>
    <name type="common">Prairie vole</name>
    <dbReference type="NCBI Taxonomy" id="79684"/>
    <lineage>
        <taxon>Eukaryota</taxon>
        <taxon>Metazoa</taxon>
        <taxon>Chordata</taxon>
        <taxon>Craniata</taxon>
        <taxon>Vertebrata</taxon>
        <taxon>Euteleostomi</taxon>
        <taxon>Mammalia</taxon>
        <taxon>Eutheria</taxon>
        <taxon>Euarchontoglires</taxon>
        <taxon>Glires</taxon>
        <taxon>Rodentia</taxon>
        <taxon>Myomorpha</taxon>
        <taxon>Muroidea</taxon>
        <taxon>Cricetidae</taxon>
        <taxon>Arvicolinae</taxon>
        <taxon>Microtus</taxon>
    </lineage>
</organism>